<sequence length="337" mass="35006">MTLRLLYLAGAAVGLVVLSAINFGYGLTSLSPADIVRTLFQADASSFEQAILLHQRLPRVLIAVYAGATTAVGGVVLQGLVRNPLAAPSTLGINAGATVFVIAGAFLFDLGMSAQGVAALAGAFAGFAACFLVARLAARDRDPRGLALILSGALVSMLCVGLTNALLLSDPTRRNDYLGWVSGNINHAYADRLYAFWWIGAIALAVLMWLARPLTLLLFGAEKAASAGVDVRAVSRLGLAATMFATGSSVAICGPIGFAGLVVPHIVRPLAGSNFVMLLPAAALVGADLCLAADFAAREAFRPYVLHTGLFTDLIGGLFFVAIVKRFYLASPGTVQR</sequence>
<evidence type="ECO:0000256" key="6">
    <source>
        <dbReference type="ARBA" id="ARBA00022989"/>
    </source>
</evidence>
<dbReference type="PANTHER" id="PTHR30472">
    <property type="entry name" value="FERRIC ENTEROBACTIN TRANSPORT SYSTEM PERMEASE PROTEIN"/>
    <property type="match status" value="1"/>
</dbReference>
<dbReference type="InterPro" id="IPR000522">
    <property type="entry name" value="ABC_transptr_permease_BtuC"/>
</dbReference>
<dbReference type="InterPro" id="IPR037294">
    <property type="entry name" value="ABC_BtuC-like"/>
</dbReference>
<evidence type="ECO:0000256" key="5">
    <source>
        <dbReference type="ARBA" id="ARBA00022692"/>
    </source>
</evidence>
<dbReference type="SUPFAM" id="SSF81345">
    <property type="entry name" value="ABC transporter involved in vitamin B12 uptake, BtuC"/>
    <property type="match status" value="1"/>
</dbReference>
<dbReference type="Gene3D" id="1.10.3470.10">
    <property type="entry name" value="ABC transporter involved in vitamin B12 uptake, BtuC"/>
    <property type="match status" value="1"/>
</dbReference>
<dbReference type="GO" id="GO:0022857">
    <property type="term" value="F:transmembrane transporter activity"/>
    <property type="evidence" value="ECO:0007669"/>
    <property type="project" value="InterPro"/>
</dbReference>
<feature type="transmembrane region" description="Helical" evidence="8">
    <location>
        <begin position="275"/>
        <end position="297"/>
    </location>
</feature>
<organism evidence="9">
    <name type="scientific">uncultured Pleomorphomonas sp</name>
    <dbReference type="NCBI Taxonomy" id="442121"/>
    <lineage>
        <taxon>Bacteria</taxon>
        <taxon>Pseudomonadati</taxon>
        <taxon>Pseudomonadota</taxon>
        <taxon>Alphaproteobacteria</taxon>
        <taxon>Hyphomicrobiales</taxon>
        <taxon>Pleomorphomonadaceae</taxon>
        <taxon>Pleomorphomonas</taxon>
        <taxon>environmental samples</taxon>
    </lineage>
</organism>
<evidence type="ECO:0000256" key="1">
    <source>
        <dbReference type="ARBA" id="ARBA00004651"/>
    </source>
</evidence>
<name>A0A212LLU7_9HYPH</name>
<keyword evidence="6 8" id="KW-1133">Transmembrane helix</keyword>
<dbReference type="GO" id="GO:0005886">
    <property type="term" value="C:plasma membrane"/>
    <property type="evidence" value="ECO:0007669"/>
    <property type="project" value="UniProtKB-SubCell"/>
</dbReference>
<keyword evidence="4" id="KW-1003">Cell membrane</keyword>
<evidence type="ECO:0000256" key="2">
    <source>
        <dbReference type="ARBA" id="ARBA00007935"/>
    </source>
</evidence>
<dbReference type="PANTHER" id="PTHR30472:SF25">
    <property type="entry name" value="ABC TRANSPORTER PERMEASE PROTEIN MJ0876-RELATED"/>
    <property type="match status" value="1"/>
</dbReference>
<feature type="transmembrane region" description="Helical" evidence="8">
    <location>
        <begin position="239"/>
        <end position="263"/>
    </location>
</feature>
<reference evidence="9" key="1">
    <citation type="submission" date="2016-08" db="EMBL/GenBank/DDBJ databases">
        <authorList>
            <person name="Seilhamer J.J."/>
        </authorList>
    </citation>
    <scope>NUCLEOTIDE SEQUENCE</scope>
    <source>
        <strain evidence="9">86</strain>
    </source>
</reference>
<protein>
    <submittedName>
        <fullName evidence="9">Iron ABC transporter permease</fullName>
    </submittedName>
</protein>
<keyword evidence="7 8" id="KW-0472">Membrane</keyword>
<evidence type="ECO:0000256" key="3">
    <source>
        <dbReference type="ARBA" id="ARBA00022448"/>
    </source>
</evidence>
<feature type="transmembrane region" description="Helical" evidence="8">
    <location>
        <begin position="91"/>
        <end position="108"/>
    </location>
</feature>
<evidence type="ECO:0000256" key="4">
    <source>
        <dbReference type="ARBA" id="ARBA00022475"/>
    </source>
</evidence>
<dbReference type="RefSeq" id="WP_288198140.1">
    <property type="nucleotide sequence ID" value="NZ_LT608334.1"/>
</dbReference>
<keyword evidence="3" id="KW-0813">Transport</keyword>
<dbReference type="EMBL" id="FMJD01000011">
    <property type="protein sequence ID" value="SCM78468.1"/>
    <property type="molecule type" value="Genomic_DNA"/>
</dbReference>
<feature type="transmembrane region" description="Helical" evidence="8">
    <location>
        <begin position="60"/>
        <end position="79"/>
    </location>
</feature>
<gene>
    <name evidence="9" type="ORF">KL86PLE_70185</name>
</gene>
<accession>A0A212LLU7</accession>
<dbReference type="Pfam" id="PF01032">
    <property type="entry name" value="FecCD"/>
    <property type="match status" value="1"/>
</dbReference>
<feature type="transmembrane region" description="Helical" evidence="8">
    <location>
        <begin position="146"/>
        <end position="168"/>
    </location>
</feature>
<feature type="transmembrane region" description="Helical" evidence="8">
    <location>
        <begin position="114"/>
        <end position="134"/>
    </location>
</feature>
<comment type="subcellular location">
    <subcellularLocation>
        <location evidence="1">Cell membrane</location>
        <topology evidence="1">Multi-pass membrane protein</topology>
    </subcellularLocation>
</comment>
<dbReference type="CDD" id="cd06550">
    <property type="entry name" value="TM_ABC_iron-siderophores_like"/>
    <property type="match status" value="1"/>
</dbReference>
<proteinExistence type="inferred from homology"/>
<evidence type="ECO:0000256" key="7">
    <source>
        <dbReference type="ARBA" id="ARBA00023136"/>
    </source>
</evidence>
<keyword evidence="5 8" id="KW-0812">Transmembrane</keyword>
<evidence type="ECO:0000256" key="8">
    <source>
        <dbReference type="SAM" id="Phobius"/>
    </source>
</evidence>
<evidence type="ECO:0000313" key="9">
    <source>
        <dbReference type="EMBL" id="SCM78468.1"/>
    </source>
</evidence>
<feature type="transmembrane region" description="Helical" evidence="8">
    <location>
        <begin position="304"/>
        <end position="324"/>
    </location>
</feature>
<comment type="similarity">
    <text evidence="2">Belongs to the binding-protein-dependent transport system permease family. FecCD subfamily.</text>
</comment>
<feature type="transmembrane region" description="Helical" evidence="8">
    <location>
        <begin position="195"/>
        <end position="219"/>
    </location>
</feature>
<dbReference type="AlphaFoldDB" id="A0A212LLU7"/>